<comment type="caution">
    <text evidence="4">The sequence shown here is derived from an EMBL/GenBank/DDBJ whole genome shotgun (WGS) entry which is preliminary data.</text>
</comment>
<protein>
    <submittedName>
        <fullName evidence="4">TIGR01777 family protein</fullName>
    </submittedName>
</protein>
<accession>A0A4R0N0H8</accession>
<evidence type="ECO:0000313" key="4">
    <source>
        <dbReference type="EMBL" id="TCC93209.1"/>
    </source>
</evidence>
<proteinExistence type="inferred from homology"/>
<dbReference type="PANTHER" id="PTHR11092:SF0">
    <property type="entry name" value="EPIMERASE FAMILY PROTEIN SDR39U1"/>
    <property type="match status" value="1"/>
</dbReference>
<dbReference type="NCBIfam" id="TIGR01777">
    <property type="entry name" value="yfcH"/>
    <property type="match status" value="1"/>
</dbReference>
<comment type="similarity">
    <text evidence="1">Belongs to the NAD(P)-dependent epimerase/dehydratase family. SDR39U1 subfamily.</text>
</comment>
<reference evidence="4 5" key="1">
    <citation type="submission" date="2019-02" db="EMBL/GenBank/DDBJ databases">
        <title>Pedobacter sp. RP-1-13 sp. nov., isolated from Arctic soil.</title>
        <authorList>
            <person name="Dahal R.H."/>
        </authorList>
    </citation>
    <scope>NUCLEOTIDE SEQUENCE [LARGE SCALE GENOMIC DNA]</scope>
    <source>
        <strain evidence="4 5">RP-1-13</strain>
    </source>
</reference>
<evidence type="ECO:0000259" key="2">
    <source>
        <dbReference type="Pfam" id="PF01370"/>
    </source>
</evidence>
<dbReference type="Pfam" id="PF08338">
    <property type="entry name" value="DUF1731"/>
    <property type="match status" value="1"/>
</dbReference>
<gene>
    <name evidence="4" type="ORF">EZ428_00075</name>
</gene>
<dbReference type="PANTHER" id="PTHR11092">
    <property type="entry name" value="SUGAR NUCLEOTIDE EPIMERASE RELATED"/>
    <property type="match status" value="1"/>
</dbReference>
<evidence type="ECO:0000259" key="3">
    <source>
        <dbReference type="Pfam" id="PF08338"/>
    </source>
</evidence>
<dbReference type="Proteomes" id="UP000292884">
    <property type="component" value="Unassembled WGS sequence"/>
</dbReference>
<feature type="domain" description="NAD-dependent epimerase/dehydratase" evidence="2">
    <location>
        <begin position="5"/>
        <end position="225"/>
    </location>
</feature>
<dbReference type="CDD" id="cd05242">
    <property type="entry name" value="SDR_a8"/>
    <property type="match status" value="1"/>
</dbReference>
<dbReference type="Pfam" id="PF01370">
    <property type="entry name" value="Epimerase"/>
    <property type="match status" value="1"/>
</dbReference>
<dbReference type="InterPro" id="IPR010099">
    <property type="entry name" value="SDR39U1"/>
</dbReference>
<dbReference type="InterPro" id="IPR036291">
    <property type="entry name" value="NAD(P)-bd_dom_sf"/>
</dbReference>
<dbReference type="InterPro" id="IPR013549">
    <property type="entry name" value="DUF1731"/>
</dbReference>
<name>A0A4R0N0H8_9SPHI</name>
<feature type="domain" description="DUF1731" evidence="3">
    <location>
        <begin position="253"/>
        <end position="298"/>
    </location>
</feature>
<dbReference type="InterPro" id="IPR001509">
    <property type="entry name" value="Epimerase_deHydtase"/>
</dbReference>
<dbReference type="AlphaFoldDB" id="A0A4R0N0H8"/>
<dbReference type="EMBL" id="SJSK01000001">
    <property type="protein sequence ID" value="TCC93209.1"/>
    <property type="molecule type" value="Genomic_DNA"/>
</dbReference>
<dbReference type="RefSeq" id="WP_131551078.1">
    <property type="nucleotide sequence ID" value="NZ_SJSK01000001.1"/>
</dbReference>
<dbReference type="OrthoDB" id="9801773at2"/>
<evidence type="ECO:0000313" key="5">
    <source>
        <dbReference type="Proteomes" id="UP000292884"/>
    </source>
</evidence>
<dbReference type="Gene3D" id="3.40.50.720">
    <property type="entry name" value="NAD(P)-binding Rossmann-like Domain"/>
    <property type="match status" value="1"/>
</dbReference>
<sequence length="305" mass="33596">MAKNILITGATGLVGKQLIPALQAEGYQISILSRKQASIKDVNVFLWDVYKQTIDSNALKDIDTIIHLAGEGIADKKWTDERKKEIIDSRVLSTQLLYKTIKETKAPVTTFISASAVGFYGDRGNEILAETSEPGEGFLSECCKLWENAATEGVELGIRVVKIRIGLILSKEDGALKAMETPIKLFVGAPLGSGKQWMPWIHLDDIVKIFIKAAEDEKMNGPYNACAPFPVSNKFLTKAIAGKINRPVWPVHIPKFALKAIMGEMSILPLMSNNTIANKLLEAGYKYTYVNLDDALNSIYNSPTH</sequence>
<keyword evidence="5" id="KW-1185">Reference proteome</keyword>
<dbReference type="SUPFAM" id="SSF51735">
    <property type="entry name" value="NAD(P)-binding Rossmann-fold domains"/>
    <property type="match status" value="1"/>
</dbReference>
<evidence type="ECO:0000256" key="1">
    <source>
        <dbReference type="ARBA" id="ARBA00009353"/>
    </source>
</evidence>
<organism evidence="4 5">
    <name type="scientific">Pedobacter frigiditerrae</name>
    <dbReference type="NCBI Taxonomy" id="2530452"/>
    <lineage>
        <taxon>Bacteria</taxon>
        <taxon>Pseudomonadati</taxon>
        <taxon>Bacteroidota</taxon>
        <taxon>Sphingobacteriia</taxon>
        <taxon>Sphingobacteriales</taxon>
        <taxon>Sphingobacteriaceae</taxon>
        <taxon>Pedobacter</taxon>
    </lineage>
</organism>